<protein>
    <submittedName>
        <fullName evidence="1">Uncharacterized protein</fullName>
    </submittedName>
</protein>
<evidence type="ECO:0000313" key="1">
    <source>
        <dbReference type="EMBL" id="MDW2799654.1"/>
    </source>
</evidence>
<dbReference type="RefSeq" id="WP_318065840.1">
    <property type="nucleotide sequence ID" value="NZ_JAWONS010000280.1"/>
</dbReference>
<keyword evidence="2" id="KW-1185">Reference proteome</keyword>
<dbReference type="Pfam" id="PF20323">
    <property type="entry name" value="DUF6618"/>
    <property type="match status" value="1"/>
</dbReference>
<name>A0ABU4GPX6_9CLOT</name>
<sequence length="73" mass="8194">MELDYLCTGLSDMKPDSWSGHIRFLNKTNPCELEVSARSSTFHIICGHHQYGNYICVPDWGIGTELAGLDDSF</sequence>
<gene>
    <name evidence="1" type="ORF">RZO55_18935</name>
</gene>
<proteinExistence type="predicted"/>
<reference evidence="1 2" key="1">
    <citation type="submission" date="2023-10" db="EMBL/GenBank/DDBJ databases">
        <title>A novel Glycoside Hydrolase 43-Like Enzyme from Clostrdium boliviensis is an Endo-xylanase, and a Candidate for Xylooligosaccharides Production from Different Xylan Substrates.</title>
        <authorList>
            <person name="Alvarez M.T."/>
            <person name="Rocabado-Villegas L.R."/>
            <person name="Salas-Veizaga D.M."/>
            <person name="Linares-Pasten J.A."/>
            <person name="Gudmundsdottir E.E."/>
            <person name="Hreggvidsson G.O."/>
            <person name="Adlercreutz P."/>
            <person name="Nordberg Karlsson E."/>
        </authorList>
    </citation>
    <scope>NUCLEOTIDE SEQUENCE [LARGE SCALE GENOMIC DNA]</scope>
    <source>
        <strain evidence="1 2">E-1</strain>
    </source>
</reference>
<dbReference type="Proteomes" id="UP001276854">
    <property type="component" value="Unassembled WGS sequence"/>
</dbReference>
<dbReference type="InterPro" id="IPR046726">
    <property type="entry name" value="DUF6618"/>
</dbReference>
<accession>A0ABU4GPX6</accession>
<evidence type="ECO:0000313" key="2">
    <source>
        <dbReference type="Proteomes" id="UP001276854"/>
    </source>
</evidence>
<organism evidence="1 2">
    <name type="scientific">Clostridium boliviensis</name>
    <dbReference type="NCBI Taxonomy" id="318465"/>
    <lineage>
        <taxon>Bacteria</taxon>
        <taxon>Bacillati</taxon>
        <taxon>Bacillota</taxon>
        <taxon>Clostridia</taxon>
        <taxon>Eubacteriales</taxon>
        <taxon>Clostridiaceae</taxon>
        <taxon>Clostridium</taxon>
    </lineage>
</organism>
<dbReference type="EMBL" id="JAWONS010000280">
    <property type="protein sequence ID" value="MDW2799654.1"/>
    <property type="molecule type" value="Genomic_DNA"/>
</dbReference>
<comment type="caution">
    <text evidence="1">The sequence shown here is derived from an EMBL/GenBank/DDBJ whole genome shotgun (WGS) entry which is preliminary data.</text>
</comment>